<feature type="domain" description="Luciferase-like" evidence="1">
    <location>
        <begin position="12"/>
        <end position="66"/>
    </location>
</feature>
<dbReference type="InterPro" id="IPR036661">
    <property type="entry name" value="Luciferase-like_sf"/>
</dbReference>
<dbReference type="GO" id="GO:0016705">
    <property type="term" value="F:oxidoreductase activity, acting on paired donors, with incorporation or reduction of molecular oxygen"/>
    <property type="evidence" value="ECO:0007669"/>
    <property type="project" value="InterPro"/>
</dbReference>
<protein>
    <recommendedName>
        <fullName evidence="1">Luciferase-like domain-containing protein</fullName>
    </recommendedName>
</protein>
<dbReference type="OrthoDB" id="7054907at2"/>
<dbReference type="InterPro" id="IPR011251">
    <property type="entry name" value="Luciferase-like_dom"/>
</dbReference>
<dbReference type="SUPFAM" id="SSF51679">
    <property type="entry name" value="Bacterial luciferase-like"/>
    <property type="match status" value="1"/>
</dbReference>
<dbReference type="STRING" id="904291.A7J15_11705"/>
<dbReference type="Proteomes" id="UP000093355">
    <property type="component" value="Unassembled WGS sequence"/>
</dbReference>
<evidence type="ECO:0000259" key="1">
    <source>
        <dbReference type="Pfam" id="PF00296"/>
    </source>
</evidence>
<dbReference type="RefSeq" id="WP_067028193.1">
    <property type="nucleotide sequence ID" value="NZ_CP038256.1"/>
</dbReference>
<evidence type="ECO:0000313" key="2">
    <source>
        <dbReference type="EMBL" id="OCG76447.1"/>
    </source>
</evidence>
<accession>A0A1B9NIK7</accession>
<dbReference type="EMBL" id="LXMD01000002">
    <property type="protein sequence ID" value="OCG76447.1"/>
    <property type="molecule type" value="Genomic_DNA"/>
</dbReference>
<gene>
    <name evidence="2" type="ORF">A7J15_11705</name>
</gene>
<organism evidence="2 3">
    <name type="scientific">Microbacterium sediminis</name>
    <dbReference type="NCBI Taxonomy" id="904291"/>
    <lineage>
        <taxon>Bacteria</taxon>
        <taxon>Bacillati</taxon>
        <taxon>Actinomycetota</taxon>
        <taxon>Actinomycetes</taxon>
        <taxon>Micrococcales</taxon>
        <taxon>Microbacteriaceae</taxon>
        <taxon>Microbacterium</taxon>
    </lineage>
</organism>
<dbReference type="AlphaFoldDB" id="A0A1B9NIK7"/>
<proteinExistence type="predicted"/>
<sequence>MRIGYGIMGTLDLDVVRAIAPELERAGIATLWVNQPGRNGDALAAMAAAAAATTTLRVASGVIPVDAFPAEQLVGRVRELGLPVDRTVIGIGSSQKPSPLTRVGEAAAHLKAELGVRVVVGALGPKMRRLGATEADGVVLNWLTPDAARQARADRDADDPEARAELALYVRTALPPAHERVRAEAETYGRIPTYAANFARYGYAPVDAAILAAGPEEVRPRLRAYDGIVDEVVVRGVTAGDTVAEHLELVRAAAA</sequence>
<evidence type="ECO:0000313" key="3">
    <source>
        <dbReference type="Proteomes" id="UP000093355"/>
    </source>
</evidence>
<reference evidence="2 3" key="1">
    <citation type="submission" date="2016-05" db="EMBL/GenBank/DDBJ databases">
        <authorList>
            <person name="Lavstsen T."/>
            <person name="Jespersen J.S."/>
        </authorList>
    </citation>
    <scope>NUCLEOTIDE SEQUENCE [LARGE SCALE GENOMIC DNA]</scope>
    <source>
        <strain evidence="2 3">YLB-01</strain>
    </source>
</reference>
<dbReference type="Gene3D" id="3.20.20.30">
    <property type="entry name" value="Luciferase-like domain"/>
    <property type="match status" value="2"/>
</dbReference>
<comment type="caution">
    <text evidence="2">The sequence shown here is derived from an EMBL/GenBank/DDBJ whole genome shotgun (WGS) entry which is preliminary data.</text>
</comment>
<name>A0A1B9NIK7_9MICO</name>
<keyword evidence="3" id="KW-1185">Reference proteome</keyword>
<dbReference type="Pfam" id="PF00296">
    <property type="entry name" value="Bac_luciferase"/>
    <property type="match status" value="1"/>
</dbReference>